<reference evidence="3" key="1">
    <citation type="journal article" date="2019" name="Int. J. Syst. Evol. Microbiol.">
        <title>The Global Catalogue of Microorganisms (GCM) 10K type strain sequencing project: providing services to taxonomists for standard genome sequencing and annotation.</title>
        <authorList>
            <consortium name="The Broad Institute Genomics Platform"/>
            <consortium name="The Broad Institute Genome Sequencing Center for Infectious Disease"/>
            <person name="Wu L."/>
            <person name="Ma J."/>
        </authorList>
    </citation>
    <scope>NUCLEOTIDE SEQUENCE [LARGE SCALE GENOMIC DNA]</scope>
    <source>
        <strain evidence="3">CGMCC 4.7641</strain>
    </source>
</reference>
<keyword evidence="1" id="KW-0812">Transmembrane</keyword>
<keyword evidence="1" id="KW-1133">Transmembrane helix</keyword>
<comment type="caution">
    <text evidence="2">The sequence shown here is derived from an EMBL/GenBank/DDBJ whole genome shotgun (WGS) entry which is preliminary data.</text>
</comment>
<gene>
    <name evidence="2" type="ORF">ACFSVL_33660</name>
</gene>
<evidence type="ECO:0008006" key="4">
    <source>
        <dbReference type="Google" id="ProtNLM"/>
    </source>
</evidence>
<dbReference type="EMBL" id="JBHUKS010000026">
    <property type="protein sequence ID" value="MFD2472384.1"/>
    <property type="molecule type" value="Genomic_DNA"/>
</dbReference>
<feature type="transmembrane region" description="Helical" evidence="1">
    <location>
        <begin position="6"/>
        <end position="24"/>
    </location>
</feature>
<dbReference type="InterPro" id="IPR011990">
    <property type="entry name" value="TPR-like_helical_dom_sf"/>
</dbReference>
<keyword evidence="1" id="KW-0472">Membrane</keyword>
<sequence length="202" mass="21499">MNWWIAAGVSVLAFGVLFGVVRPLLAAKPAGRRPGFWAARRRRLVLAAGAVLCTVPLFVTAMNPPDAAEPAAAQSPAAPHADVSASLDRARRYAQEGRADKAIDEYVTVLRVDSGNAEALSSMGYLLYLAGRPEDGLWAVDEALRSAPGYAEAKYFRGAILITGLRRGPEGAASLREYLAAEPDGNHRQDALYLLGLAGEKP</sequence>
<dbReference type="RefSeq" id="WP_378310021.1">
    <property type="nucleotide sequence ID" value="NZ_JBHUKS010000026.1"/>
</dbReference>
<organism evidence="2 3">
    <name type="scientific">Amycolatopsis silviterrae</name>
    <dbReference type="NCBI Taxonomy" id="1656914"/>
    <lineage>
        <taxon>Bacteria</taxon>
        <taxon>Bacillati</taxon>
        <taxon>Actinomycetota</taxon>
        <taxon>Actinomycetes</taxon>
        <taxon>Pseudonocardiales</taxon>
        <taxon>Pseudonocardiaceae</taxon>
        <taxon>Amycolatopsis</taxon>
    </lineage>
</organism>
<dbReference type="Proteomes" id="UP001597483">
    <property type="component" value="Unassembled WGS sequence"/>
</dbReference>
<name>A0ABW5HHZ4_9PSEU</name>
<dbReference type="Gene3D" id="1.25.40.10">
    <property type="entry name" value="Tetratricopeptide repeat domain"/>
    <property type="match status" value="1"/>
</dbReference>
<dbReference type="SUPFAM" id="SSF48452">
    <property type="entry name" value="TPR-like"/>
    <property type="match status" value="1"/>
</dbReference>
<evidence type="ECO:0000313" key="3">
    <source>
        <dbReference type="Proteomes" id="UP001597483"/>
    </source>
</evidence>
<evidence type="ECO:0000313" key="2">
    <source>
        <dbReference type="EMBL" id="MFD2472384.1"/>
    </source>
</evidence>
<accession>A0ABW5HHZ4</accession>
<evidence type="ECO:0000256" key="1">
    <source>
        <dbReference type="SAM" id="Phobius"/>
    </source>
</evidence>
<feature type="transmembrane region" description="Helical" evidence="1">
    <location>
        <begin position="44"/>
        <end position="62"/>
    </location>
</feature>
<protein>
    <recommendedName>
        <fullName evidence="4">Tetratricopeptide repeat protein</fullName>
    </recommendedName>
</protein>
<proteinExistence type="predicted"/>
<keyword evidence="3" id="KW-1185">Reference proteome</keyword>